<dbReference type="GO" id="GO:0008270">
    <property type="term" value="F:zinc ion binding"/>
    <property type="evidence" value="ECO:0007669"/>
    <property type="project" value="UniProtKB-KW"/>
</dbReference>
<feature type="region of interest" description="Disordered" evidence="8">
    <location>
        <begin position="1"/>
        <end position="75"/>
    </location>
</feature>
<dbReference type="InterPro" id="IPR050888">
    <property type="entry name" value="ZnF_C2H2-type_TF"/>
</dbReference>
<evidence type="ECO:0000259" key="9">
    <source>
        <dbReference type="PROSITE" id="PS50157"/>
    </source>
</evidence>
<feature type="compositionally biased region" description="Polar residues" evidence="8">
    <location>
        <begin position="12"/>
        <end position="23"/>
    </location>
</feature>
<feature type="compositionally biased region" description="Basic residues" evidence="8">
    <location>
        <begin position="558"/>
        <end position="569"/>
    </location>
</feature>
<dbReference type="PROSITE" id="PS50157">
    <property type="entry name" value="ZINC_FINGER_C2H2_2"/>
    <property type="match status" value="1"/>
</dbReference>
<keyword evidence="11" id="KW-1185">Reference proteome</keyword>
<sequence length="690" mass="75186">MGKKTKTCKKLANTSSSHATSGVHTKKTSKKTGERGKRCRPQRKPKKALNGHSVTVHHSRVGMIPSDTNTHLTSVDEDEDVDIDGIGSDDPMPPDLVGECDRINNQCSQEPNDDDDGQYSPFGQGCNFSDDLVNGVNDYQVGFGLDNKLLSPKLDSCGNAMMSTIDCTKSAKHNLSLTSEHSPLNGASIKNEQEEGINGDISSLTIPSMLTGSNPDSLTGTTAFAQVTKIEQGIDGKGYVLHLNIPALGLSNVILSTPGLSLAPGTDQKLLAAGASTILPTLLNMSDSSMLSPQSLPPDDAPLESGECMALRRGDSLSDESLGGHTPEESTGFHDIDSGQDNSPQSCISSINDACGNHGDLALDDNDAQLLDMEQLATVEGSSSSSDSGCALGSAMDLLEDSYGGINLHRSELTLPAVISETRHVTVPSEVSVAEWVEGQSVPKGENSPKSEYVEVAQWVEKPEVERFVICSDGPMECVLCAFKTVDYSAFKSHIICSHPCWRITKKLSKNRLLVEKSVKMNVNLAPVNQSATKPRKNTSAKDRELNKSDNSHTSGVKTKKGQHMYQRKKQMLERNKRQFRCSLCMRLFVFEGSIVNHLVDHHLVKKPYDYIQVSNDHGKTFGQIHRCSYKNCYTSCVTEEELERHRIESHAQVIYRCQICGYTAESSDAVERHASSMHSQYDLMYGLVD</sequence>
<dbReference type="Proteomes" id="UP001208570">
    <property type="component" value="Unassembled WGS sequence"/>
</dbReference>
<gene>
    <name evidence="10" type="ORF">LSH36_320g06010</name>
</gene>
<keyword evidence="5" id="KW-0862">Zinc</keyword>
<evidence type="ECO:0000313" key="10">
    <source>
        <dbReference type="EMBL" id="KAK2152756.1"/>
    </source>
</evidence>
<comment type="subcellular location">
    <subcellularLocation>
        <location evidence="1">Nucleus</location>
    </subcellularLocation>
</comment>
<keyword evidence="2" id="KW-0479">Metal-binding</keyword>
<comment type="caution">
    <text evidence="10">The sequence shown here is derived from an EMBL/GenBank/DDBJ whole genome shotgun (WGS) entry which is preliminary data.</text>
</comment>
<evidence type="ECO:0000256" key="4">
    <source>
        <dbReference type="ARBA" id="ARBA00022771"/>
    </source>
</evidence>
<dbReference type="EMBL" id="JAODUP010000320">
    <property type="protein sequence ID" value="KAK2152756.1"/>
    <property type="molecule type" value="Genomic_DNA"/>
</dbReference>
<dbReference type="PROSITE" id="PS00028">
    <property type="entry name" value="ZINC_FINGER_C2H2_1"/>
    <property type="match status" value="1"/>
</dbReference>
<accession>A0AAD9N2M9</accession>
<dbReference type="PANTHER" id="PTHR24406">
    <property type="entry name" value="TRANSCRIPTIONAL REPRESSOR CTCFL-RELATED"/>
    <property type="match status" value="1"/>
</dbReference>
<feature type="compositionally biased region" description="Polar residues" evidence="8">
    <location>
        <begin position="339"/>
        <end position="349"/>
    </location>
</feature>
<name>A0AAD9N2M9_9ANNE</name>
<organism evidence="10 11">
    <name type="scientific">Paralvinella palmiformis</name>
    <dbReference type="NCBI Taxonomy" id="53620"/>
    <lineage>
        <taxon>Eukaryota</taxon>
        <taxon>Metazoa</taxon>
        <taxon>Spiralia</taxon>
        <taxon>Lophotrochozoa</taxon>
        <taxon>Annelida</taxon>
        <taxon>Polychaeta</taxon>
        <taxon>Sedentaria</taxon>
        <taxon>Canalipalpata</taxon>
        <taxon>Terebellida</taxon>
        <taxon>Terebelliformia</taxon>
        <taxon>Alvinellidae</taxon>
        <taxon>Paralvinella</taxon>
    </lineage>
</organism>
<feature type="compositionally biased region" description="Basic residues" evidence="8">
    <location>
        <begin position="37"/>
        <end position="60"/>
    </location>
</feature>
<dbReference type="AlphaFoldDB" id="A0AAD9N2M9"/>
<feature type="compositionally biased region" description="Basic and acidic residues" evidence="8">
    <location>
        <begin position="540"/>
        <end position="551"/>
    </location>
</feature>
<dbReference type="SMART" id="SM00355">
    <property type="entry name" value="ZnF_C2H2"/>
    <property type="match status" value="4"/>
</dbReference>
<evidence type="ECO:0000313" key="11">
    <source>
        <dbReference type="Proteomes" id="UP001208570"/>
    </source>
</evidence>
<proteinExistence type="predicted"/>
<reference evidence="10" key="1">
    <citation type="journal article" date="2023" name="Mol. Biol. Evol.">
        <title>Third-Generation Sequencing Reveals the Adaptive Role of the Epigenome in Three Deep-Sea Polychaetes.</title>
        <authorList>
            <person name="Perez M."/>
            <person name="Aroh O."/>
            <person name="Sun Y."/>
            <person name="Lan Y."/>
            <person name="Juniper S.K."/>
            <person name="Young C.R."/>
            <person name="Angers B."/>
            <person name="Qian P.Y."/>
        </authorList>
    </citation>
    <scope>NUCLEOTIDE SEQUENCE</scope>
    <source>
        <strain evidence="10">P08H-3</strain>
    </source>
</reference>
<keyword evidence="3" id="KW-0677">Repeat</keyword>
<evidence type="ECO:0000256" key="8">
    <source>
        <dbReference type="SAM" id="MobiDB-lite"/>
    </source>
</evidence>
<evidence type="ECO:0000256" key="7">
    <source>
        <dbReference type="PROSITE-ProRule" id="PRU00042"/>
    </source>
</evidence>
<keyword evidence="6" id="KW-0539">Nucleus</keyword>
<protein>
    <recommendedName>
        <fullName evidence="9">C2H2-type domain-containing protein</fullName>
    </recommendedName>
</protein>
<keyword evidence="4 7" id="KW-0863">Zinc-finger</keyword>
<feature type="region of interest" description="Disordered" evidence="8">
    <location>
        <begin position="316"/>
        <end position="349"/>
    </location>
</feature>
<dbReference type="GO" id="GO:0005634">
    <property type="term" value="C:nucleus"/>
    <property type="evidence" value="ECO:0007669"/>
    <property type="project" value="UniProtKB-SubCell"/>
</dbReference>
<evidence type="ECO:0000256" key="5">
    <source>
        <dbReference type="ARBA" id="ARBA00022833"/>
    </source>
</evidence>
<evidence type="ECO:0000256" key="1">
    <source>
        <dbReference type="ARBA" id="ARBA00004123"/>
    </source>
</evidence>
<evidence type="ECO:0000256" key="6">
    <source>
        <dbReference type="ARBA" id="ARBA00023242"/>
    </source>
</evidence>
<feature type="region of interest" description="Disordered" evidence="8">
    <location>
        <begin position="526"/>
        <end position="569"/>
    </location>
</feature>
<evidence type="ECO:0000256" key="2">
    <source>
        <dbReference type="ARBA" id="ARBA00022723"/>
    </source>
</evidence>
<feature type="domain" description="C2H2-type" evidence="9">
    <location>
        <begin position="580"/>
        <end position="608"/>
    </location>
</feature>
<evidence type="ECO:0000256" key="3">
    <source>
        <dbReference type="ARBA" id="ARBA00022737"/>
    </source>
</evidence>
<dbReference type="InterPro" id="IPR013087">
    <property type="entry name" value="Znf_C2H2_type"/>
</dbReference>
<feature type="compositionally biased region" description="Basic and acidic residues" evidence="8">
    <location>
        <begin position="326"/>
        <end position="337"/>
    </location>
</feature>